<dbReference type="KEGG" id="manr:MPAN_005040"/>
<evidence type="ECO:0000256" key="2">
    <source>
        <dbReference type="ARBA" id="ARBA00023002"/>
    </source>
</evidence>
<accession>A0A7U9TGE9</accession>
<comment type="catalytic activity">
    <reaction evidence="3 4">
        <text>N(6)-[(R)-lipoyl]-L-lysyl-[glycine-cleavage complex H protein] + glycine + H(+) = N(6)-[(R)-S(8)-aminomethyldihydrolipoyl]-L-lysyl-[glycine-cleavage complex H protein] + CO2</text>
        <dbReference type="Rhea" id="RHEA:24304"/>
        <dbReference type="Rhea" id="RHEA-COMP:10494"/>
        <dbReference type="Rhea" id="RHEA-COMP:10495"/>
        <dbReference type="ChEBI" id="CHEBI:15378"/>
        <dbReference type="ChEBI" id="CHEBI:16526"/>
        <dbReference type="ChEBI" id="CHEBI:57305"/>
        <dbReference type="ChEBI" id="CHEBI:83099"/>
        <dbReference type="ChEBI" id="CHEBI:83143"/>
        <dbReference type="EC" id="1.4.4.2"/>
    </reaction>
</comment>
<dbReference type="SUPFAM" id="SSF53383">
    <property type="entry name" value="PLP-dependent transferases"/>
    <property type="match status" value="1"/>
</dbReference>
<dbReference type="Gene3D" id="3.90.1150.10">
    <property type="entry name" value="Aspartate Aminotransferase, domain 1"/>
    <property type="match status" value="1"/>
</dbReference>
<keyword evidence="7" id="KW-1185">Reference proteome</keyword>
<dbReference type="EC" id="1.4.4.2" evidence="4"/>
<evidence type="ECO:0000313" key="7">
    <source>
        <dbReference type="Proteomes" id="UP000620133"/>
    </source>
</evidence>
<dbReference type="RefSeq" id="WP_176238457.1">
    <property type="nucleotide sequence ID" value="NZ_AP024412.1"/>
</dbReference>
<evidence type="ECO:0000256" key="4">
    <source>
        <dbReference type="HAMAP-Rule" id="MF_00712"/>
    </source>
</evidence>
<evidence type="ECO:0000256" key="3">
    <source>
        <dbReference type="ARBA" id="ARBA00049026"/>
    </source>
</evidence>
<comment type="similarity">
    <text evidence="4">Belongs to the GcvP family. N-terminal subunit subfamily.</text>
</comment>
<dbReference type="InterPro" id="IPR023010">
    <property type="entry name" value="GcvPA"/>
</dbReference>
<dbReference type="GO" id="GO:0019464">
    <property type="term" value="P:glycine decarboxylation via glycine cleavage system"/>
    <property type="evidence" value="ECO:0007669"/>
    <property type="project" value="UniProtKB-UniRule"/>
</dbReference>
<dbReference type="PANTHER" id="PTHR42806">
    <property type="entry name" value="GLYCINE CLEAVAGE SYSTEM P-PROTEIN"/>
    <property type="match status" value="1"/>
</dbReference>
<dbReference type="InterPro" id="IPR015422">
    <property type="entry name" value="PyrdxlP-dep_Trfase_small"/>
</dbReference>
<dbReference type="Gene3D" id="3.40.640.10">
    <property type="entry name" value="Type I PLP-dependent aspartate aminotransferase-like (Major domain)"/>
    <property type="match status" value="1"/>
</dbReference>
<dbReference type="GO" id="GO:0004375">
    <property type="term" value="F:glycine dehydrogenase (decarboxylating) activity"/>
    <property type="evidence" value="ECO:0007669"/>
    <property type="project" value="UniProtKB-EC"/>
</dbReference>
<evidence type="ECO:0000256" key="1">
    <source>
        <dbReference type="ARBA" id="ARBA00003788"/>
    </source>
</evidence>
<dbReference type="PANTHER" id="PTHR42806:SF1">
    <property type="entry name" value="GLYCINE DEHYDROGENASE (DECARBOXYLATING)"/>
    <property type="match status" value="1"/>
</dbReference>
<dbReference type="InterPro" id="IPR020581">
    <property type="entry name" value="GDC_P"/>
</dbReference>
<dbReference type="InterPro" id="IPR049315">
    <property type="entry name" value="GDC-P_N"/>
</dbReference>
<name>A0A7U9TGE9_9MOLU</name>
<feature type="domain" description="Glycine cleavage system P-protein N-terminal" evidence="5">
    <location>
        <begin position="2"/>
        <end position="431"/>
    </location>
</feature>
<evidence type="ECO:0000259" key="5">
    <source>
        <dbReference type="Pfam" id="PF02347"/>
    </source>
</evidence>
<dbReference type="AlphaFoldDB" id="A0A7U9TGE9"/>
<sequence>MHKYLPHTQNDINEMLEKIQASSIDDLFCSIPEALRLKKDYHVPSQLGDWELTKHMQELANQNKELLIFRGAGSYDHYTPSAVKALVSRQEFLTSYTPYQPEVAQGTLQYIFEYQSMVCELTGMDVSNASMYDGATSTAEAMFMAYAQTKKSDILVSSTMNPKIIDVIKTYARYRNINVILIPSIDGVTDQAFIKENIKDKMGVIVSNPNYFGIIEDYQNLGEIIHQEDALFILNQEGQSLALLKTPGELDADIACGDLQALGVPLSFGGAYIGYLATKQKLVRKMPGRICGITTDVDGKRAFVLTLQAREQHIRRAKANSNICSNQSLNALFVTIYLSLVGKNGFKLFASESLNGAHYLYKNLLETKKFEIVYNQPFFKEFVLKASFDVKAFDTYLIDHGILGPLHIGDNNLLFAVTEKRTQEEIDLLVEMVVNFK</sequence>
<keyword evidence="2 4" id="KW-0560">Oxidoreductase</keyword>
<protein>
    <recommendedName>
        <fullName evidence="4">Probable glycine dehydrogenase (decarboxylating) subunit 1</fullName>
        <ecNumber evidence="4">1.4.4.2</ecNumber>
    </recommendedName>
    <alternativeName>
        <fullName evidence="4">Glycine cleavage system P-protein subunit 1</fullName>
    </alternativeName>
    <alternativeName>
        <fullName evidence="4">Glycine decarboxylase subunit 1</fullName>
    </alternativeName>
    <alternativeName>
        <fullName evidence="4">Glycine dehydrogenase (aminomethyl-transferring) subunit 1</fullName>
    </alternativeName>
</protein>
<dbReference type="EMBL" id="AP024412">
    <property type="protein sequence ID" value="BCR35611.1"/>
    <property type="molecule type" value="Genomic_DNA"/>
</dbReference>
<organism evidence="6 7">
    <name type="scientific">Mariniplasma anaerobium</name>
    <dbReference type="NCBI Taxonomy" id="2735436"/>
    <lineage>
        <taxon>Bacteria</taxon>
        <taxon>Bacillati</taxon>
        <taxon>Mycoplasmatota</taxon>
        <taxon>Mollicutes</taxon>
        <taxon>Acholeplasmatales</taxon>
        <taxon>Acholeplasmataceae</taxon>
        <taxon>Mariniplasma</taxon>
    </lineage>
</organism>
<dbReference type="NCBIfam" id="NF001696">
    <property type="entry name" value="PRK00451.1"/>
    <property type="match status" value="1"/>
</dbReference>
<comment type="function">
    <text evidence="1 4">The glycine cleavage system catalyzes the degradation of glycine. The P protein binds the alpha-amino group of glycine through its pyridoxal phosphate cofactor; CO(2) is released and the remaining methylamine moiety is then transferred to the lipoamide cofactor of the H protein.</text>
</comment>
<comment type="subunit">
    <text evidence="4">The glycine cleavage system is composed of four proteins: P, T, L and H. In this organism, the P 'protein' is a heterodimer of two subunits.</text>
</comment>
<dbReference type="InterPro" id="IPR015424">
    <property type="entry name" value="PyrdxlP-dep_Trfase"/>
</dbReference>
<gene>
    <name evidence="4" type="primary">gcvPA</name>
    <name evidence="6" type="ORF">MPAN_005040</name>
</gene>
<dbReference type="PIRSF" id="PIRSF006815">
    <property type="entry name" value="GcvPA"/>
    <property type="match status" value="1"/>
</dbReference>
<proteinExistence type="inferred from homology"/>
<dbReference type="Pfam" id="PF02347">
    <property type="entry name" value="GDC-P"/>
    <property type="match status" value="1"/>
</dbReference>
<reference evidence="6" key="1">
    <citation type="submission" date="2021-01" db="EMBL/GenBank/DDBJ databases">
        <title>Draft genome sequence of Acholeplasmataceae bacterium strain Mahy22.</title>
        <authorList>
            <person name="Watanabe M."/>
            <person name="Kojima H."/>
            <person name="Fukui M."/>
        </authorList>
    </citation>
    <scope>NUCLEOTIDE SEQUENCE</scope>
    <source>
        <strain evidence="6">Mahy22</strain>
    </source>
</reference>
<evidence type="ECO:0000313" key="6">
    <source>
        <dbReference type="EMBL" id="BCR35611.1"/>
    </source>
</evidence>
<dbReference type="Proteomes" id="UP000620133">
    <property type="component" value="Chromosome"/>
</dbReference>
<dbReference type="InterPro" id="IPR015421">
    <property type="entry name" value="PyrdxlP-dep_Trfase_major"/>
</dbReference>
<dbReference type="GO" id="GO:0009116">
    <property type="term" value="P:nucleoside metabolic process"/>
    <property type="evidence" value="ECO:0007669"/>
    <property type="project" value="InterPro"/>
</dbReference>
<dbReference type="HAMAP" id="MF_00712">
    <property type="entry name" value="GcvPA"/>
    <property type="match status" value="1"/>
</dbReference>
<dbReference type="CDD" id="cd00613">
    <property type="entry name" value="GDC-P"/>
    <property type="match status" value="1"/>
</dbReference>